<evidence type="ECO:0000256" key="1">
    <source>
        <dbReference type="ARBA" id="ARBA00009981"/>
    </source>
</evidence>
<evidence type="ECO:0000256" key="2">
    <source>
        <dbReference type="RuleBase" id="RU362080"/>
    </source>
</evidence>
<dbReference type="Pfam" id="PF02604">
    <property type="entry name" value="PhdYeFM_antitox"/>
    <property type="match status" value="1"/>
</dbReference>
<evidence type="ECO:0000313" key="4">
    <source>
        <dbReference type="Proteomes" id="UP000464787"/>
    </source>
</evidence>
<accession>A0A857J8C3</accession>
<dbReference type="EMBL" id="CP047650">
    <property type="protein sequence ID" value="QHI99262.1"/>
    <property type="molecule type" value="Genomic_DNA"/>
</dbReference>
<dbReference type="KEGG" id="xyk:GT347_15530"/>
<keyword evidence="4" id="KW-1185">Reference proteome</keyword>
<dbReference type="InterPro" id="IPR036165">
    <property type="entry name" value="YefM-like_sf"/>
</dbReference>
<name>A0A857J8C3_9BURK</name>
<comment type="similarity">
    <text evidence="1 2">Belongs to the phD/YefM antitoxin family.</text>
</comment>
<evidence type="ECO:0000313" key="3">
    <source>
        <dbReference type="EMBL" id="QHI99262.1"/>
    </source>
</evidence>
<dbReference type="Proteomes" id="UP000464787">
    <property type="component" value="Chromosome"/>
</dbReference>
<dbReference type="NCBIfam" id="TIGR01552">
    <property type="entry name" value="phd_fam"/>
    <property type="match status" value="1"/>
</dbReference>
<proteinExistence type="inferred from homology"/>
<gene>
    <name evidence="3" type="ORF">GT347_15530</name>
</gene>
<dbReference type="Gene3D" id="3.40.1620.10">
    <property type="entry name" value="YefM-like domain"/>
    <property type="match status" value="1"/>
</dbReference>
<dbReference type="SUPFAM" id="SSF143120">
    <property type="entry name" value="YefM-like"/>
    <property type="match status" value="1"/>
</dbReference>
<comment type="function">
    <text evidence="2">Antitoxin component of a type II toxin-antitoxin (TA) system.</text>
</comment>
<dbReference type="RefSeq" id="WP_160553043.1">
    <property type="nucleotide sequence ID" value="NZ_CP047650.1"/>
</dbReference>
<reference evidence="3 4" key="1">
    <citation type="submission" date="2020-01" db="EMBL/GenBank/DDBJ databases">
        <title>Genome sequencing of strain KACC 21265.</title>
        <authorList>
            <person name="Heo J."/>
            <person name="Kim S.-J."/>
            <person name="Kim J.-S."/>
            <person name="Hong S.-B."/>
            <person name="Kwon S.-W."/>
        </authorList>
    </citation>
    <scope>NUCLEOTIDE SEQUENCE [LARGE SCALE GENOMIC DNA]</scope>
    <source>
        <strain evidence="3 4">KACC 21265</strain>
    </source>
</reference>
<dbReference type="InterPro" id="IPR006442">
    <property type="entry name" value="Antitoxin_Phd/YefM"/>
</dbReference>
<sequence length="83" mass="9300">MLTLTATEARTRFGEFLHRAQREPIGVLKHGRMVGVMLSVQDFQDMRAFYAERLQYRLQDSANAAERAGLTPGAFVALLADES</sequence>
<organism evidence="3 4">
    <name type="scientific">Xylophilus rhododendri</name>
    <dbReference type="NCBI Taxonomy" id="2697032"/>
    <lineage>
        <taxon>Bacteria</taxon>
        <taxon>Pseudomonadati</taxon>
        <taxon>Pseudomonadota</taxon>
        <taxon>Betaproteobacteria</taxon>
        <taxon>Burkholderiales</taxon>
        <taxon>Xylophilus</taxon>
    </lineage>
</organism>
<protein>
    <recommendedName>
        <fullName evidence="2">Antitoxin</fullName>
    </recommendedName>
</protein>
<dbReference type="AlphaFoldDB" id="A0A857J8C3"/>